<evidence type="ECO:0000256" key="8">
    <source>
        <dbReference type="ARBA" id="ARBA00022676"/>
    </source>
</evidence>
<comment type="similarity">
    <text evidence="4">Belongs to the purine/pyrimidine phosphoribosyltransferase family.</text>
</comment>
<dbReference type="AlphaFoldDB" id="A0A851RJX6"/>
<dbReference type="PANTHER" id="PTHR11776:SF7">
    <property type="entry name" value="PHOSPHORIBOSYLTRANSFERASE DOMAIN-CONTAINING PROTEIN"/>
    <property type="match status" value="1"/>
</dbReference>
<dbReference type="CDD" id="cd06223">
    <property type="entry name" value="PRTases_typeI"/>
    <property type="match status" value="1"/>
</dbReference>
<dbReference type="Gene3D" id="3.40.50.2020">
    <property type="match status" value="1"/>
</dbReference>
<dbReference type="GO" id="GO:0005737">
    <property type="term" value="C:cytoplasm"/>
    <property type="evidence" value="ECO:0007669"/>
    <property type="project" value="UniProtKB-SubCell"/>
</dbReference>
<feature type="domain" description="Phosphoribosyltransferase" evidence="11">
    <location>
        <begin position="69"/>
        <end position="189"/>
    </location>
</feature>
<comment type="catalytic activity">
    <reaction evidence="1">
        <text>AMP + diphosphate = 5-phospho-alpha-D-ribose 1-diphosphate + adenine</text>
        <dbReference type="Rhea" id="RHEA:16609"/>
        <dbReference type="ChEBI" id="CHEBI:16708"/>
        <dbReference type="ChEBI" id="CHEBI:33019"/>
        <dbReference type="ChEBI" id="CHEBI:58017"/>
        <dbReference type="ChEBI" id="CHEBI:456215"/>
        <dbReference type="EC" id="2.4.2.7"/>
    </reaction>
</comment>
<comment type="subcellular location">
    <subcellularLocation>
        <location evidence="2">Cytoplasm</location>
    </subcellularLocation>
</comment>
<evidence type="ECO:0000256" key="1">
    <source>
        <dbReference type="ARBA" id="ARBA00000868"/>
    </source>
</evidence>
<dbReference type="PANTHER" id="PTHR11776">
    <property type="entry name" value="ADENINE PHOSPHORIBOSYLTRANSFERASE"/>
    <property type="match status" value="1"/>
</dbReference>
<comment type="pathway">
    <text evidence="3">Purine metabolism; AMP biosynthesis via salvage pathway; AMP from adenine: step 1/1.</text>
</comment>
<evidence type="ECO:0000313" key="12">
    <source>
        <dbReference type="EMBL" id="NXC91029.1"/>
    </source>
</evidence>
<keyword evidence="8 12" id="KW-0328">Glycosyltransferase</keyword>
<evidence type="ECO:0000256" key="5">
    <source>
        <dbReference type="ARBA" id="ARBA00011738"/>
    </source>
</evidence>
<dbReference type="Proteomes" id="UP000631545">
    <property type="component" value="Unassembled WGS sequence"/>
</dbReference>
<dbReference type="InterPro" id="IPR050120">
    <property type="entry name" value="Adenine_PRTase"/>
</dbReference>
<evidence type="ECO:0000256" key="3">
    <source>
        <dbReference type="ARBA" id="ARBA00004659"/>
    </source>
</evidence>
<organism evidence="12 13">
    <name type="scientific">Tychaedon coryphoeus</name>
    <name type="common">Karoo scrub-robin</name>
    <name type="synonym">Erythropygia coryphaeus</name>
    <dbReference type="NCBI Taxonomy" id="614051"/>
    <lineage>
        <taxon>Eukaryota</taxon>
        <taxon>Metazoa</taxon>
        <taxon>Chordata</taxon>
        <taxon>Craniata</taxon>
        <taxon>Vertebrata</taxon>
        <taxon>Euteleostomi</taxon>
        <taxon>Archelosauria</taxon>
        <taxon>Archosauria</taxon>
        <taxon>Dinosauria</taxon>
        <taxon>Saurischia</taxon>
        <taxon>Theropoda</taxon>
        <taxon>Coelurosauria</taxon>
        <taxon>Aves</taxon>
        <taxon>Neognathae</taxon>
        <taxon>Neoaves</taxon>
        <taxon>Telluraves</taxon>
        <taxon>Australaves</taxon>
        <taxon>Passeriformes</taxon>
        <taxon>Muscicapidae</taxon>
        <taxon>Cercotrichas</taxon>
    </lineage>
</organism>
<comment type="caution">
    <text evidence="12">The sequence shown here is derived from an EMBL/GenBank/DDBJ whole genome shotgun (WGS) entry which is preliminary data.</text>
</comment>
<evidence type="ECO:0000256" key="4">
    <source>
        <dbReference type="ARBA" id="ARBA00008391"/>
    </source>
</evidence>
<evidence type="ECO:0000256" key="2">
    <source>
        <dbReference type="ARBA" id="ARBA00004496"/>
    </source>
</evidence>
<dbReference type="InterPro" id="IPR000836">
    <property type="entry name" value="PRTase_dom"/>
</dbReference>
<protein>
    <recommendedName>
        <fullName evidence="6">adenine phosphoribosyltransferase</fullName>
        <ecNumber evidence="6">2.4.2.7</ecNumber>
    </recommendedName>
</protein>
<proteinExistence type="inferred from homology"/>
<evidence type="ECO:0000256" key="10">
    <source>
        <dbReference type="ARBA" id="ARBA00022726"/>
    </source>
</evidence>
<accession>A0A851RJX6</accession>
<sequence length="263" mass="29002">LHAQCLQRLQSPRMDLCHVPATREKGWYLALMAPNVKGPNYAWLDPSRLYCHPQGLQDCVADLLQPFQGDAIDMVAGIDAMGFILGAAAAATLQKGFLAIRKAGHLCVQTVAQPYSDYSGREKVMEVRTDAITPGEPAGCSPLWGLPVWAQGTHPQPLPPAGLRILLVDQWVETGGTMRAAIELVERLGGVVAGRRGHPRVHPWVQWDHHSHRLWRPVLSPPCVPTGVAAICMENSEGGKWIQERYKCSHCVPPHLQPHFDQH</sequence>
<evidence type="ECO:0000259" key="11">
    <source>
        <dbReference type="Pfam" id="PF00156"/>
    </source>
</evidence>
<dbReference type="GO" id="GO:0006166">
    <property type="term" value="P:purine ribonucleoside salvage"/>
    <property type="evidence" value="ECO:0007669"/>
    <property type="project" value="UniProtKB-KW"/>
</dbReference>
<dbReference type="GO" id="GO:0003999">
    <property type="term" value="F:adenine phosphoribosyltransferase activity"/>
    <property type="evidence" value="ECO:0007669"/>
    <property type="project" value="UniProtKB-EC"/>
</dbReference>
<dbReference type="EC" id="2.4.2.7" evidence="6"/>
<gene>
    <name evidence="12" type="primary">Apt1</name>
    <name evidence="12" type="ORF">CERCOR_R12705</name>
</gene>
<evidence type="ECO:0000256" key="7">
    <source>
        <dbReference type="ARBA" id="ARBA00022490"/>
    </source>
</evidence>
<dbReference type="Pfam" id="PF00156">
    <property type="entry name" value="Pribosyltran"/>
    <property type="match status" value="1"/>
</dbReference>
<dbReference type="SUPFAM" id="SSF53271">
    <property type="entry name" value="PRTase-like"/>
    <property type="match status" value="1"/>
</dbReference>
<feature type="non-terminal residue" evidence="12">
    <location>
        <position position="263"/>
    </location>
</feature>
<evidence type="ECO:0000313" key="13">
    <source>
        <dbReference type="Proteomes" id="UP000631545"/>
    </source>
</evidence>
<dbReference type="EMBL" id="WBND01001316">
    <property type="protein sequence ID" value="NXC91029.1"/>
    <property type="molecule type" value="Genomic_DNA"/>
</dbReference>
<feature type="non-terminal residue" evidence="12">
    <location>
        <position position="1"/>
    </location>
</feature>
<keyword evidence="13" id="KW-1185">Reference proteome</keyword>
<reference evidence="12" key="1">
    <citation type="submission" date="2019-09" db="EMBL/GenBank/DDBJ databases">
        <title>Bird 10,000 Genomes (B10K) Project - Family phase.</title>
        <authorList>
            <person name="Zhang G."/>
        </authorList>
    </citation>
    <scope>NUCLEOTIDE SEQUENCE</scope>
    <source>
        <strain evidence="12">OUT-0024</strain>
        <tissue evidence="12">Muscle</tissue>
    </source>
</reference>
<evidence type="ECO:0000256" key="9">
    <source>
        <dbReference type="ARBA" id="ARBA00022679"/>
    </source>
</evidence>
<keyword evidence="10" id="KW-0660">Purine salvage</keyword>
<keyword evidence="9 12" id="KW-0808">Transferase</keyword>
<dbReference type="InterPro" id="IPR029057">
    <property type="entry name" value="PRTase-like"/>
</dbReference>
<comment type="subunit">
    <text evidence="5">Homodimer.</text>
</comment>
<keyword evidence="7" id="KW-0963">Cytoplasm</keyword>
<evidence type="ECO:0000256" key="6">
    <source>
        <dbReference type="ARBA" id="ARBA00011893"/>
    </source>
</evidence>
<name>A0A851RJX6_TYCCO</name>